<dbReference type="HOGENOM" id="CLU_032119_3_1_9"/>
<dbReference type="PATRIC" id="fig|796940.3.peg.2031"/>
<accession>G9XFH0</accession>
<dbReference type="Pfam" id="PF22020">
    <property type="entry name" value="RlmL_1st"/>
    <property type="match status" value="1"/>
</dbReference>
<dbReference type="Pfam" id="PF01170">
    <property type="entry name" value="UPF0020"/>
    <property type="match status" value="1"/>
</dbReference>
<keyword evidence="1" id="KW-0489">Methyltransferase</keyword>
<feature type="domain" description="RlmL ferredoxin-like" evidence="5">
    <location>
        <begin position="3"/>
        <end position="58"/>
    </location>
</feature>
<reference evidence="6 7" key="1">
    <citation type="submission" date="2011-08" db="EMBL/GenBank/DDBJ databases">
        <title>The Genome Sequence of Eubacteriaceae bacterium CM5.</title>
        <authorList>
            <consortium name="The Broad Institute Genome Sequencing Platform"/>
            <person name="Earl A."/>
            <person name="Ward D."/>
            <person name="Feldgarden M."/>
            <person name="Gevers D."/>
            <person name="Sizova M."/>
            <person name="Hazen A."/>
            <person name="Epstein S."/>
            <person name="Young S.K."/>
            <person name="Zeng Q."/>
            <person name="Gargeya S."/>
            <person name="Fitzgerald M."/>
            <person name="Haas B."/>
            <person name="Abouelleil A."/>
            <person name="Alvarado L."/>
            <person name="Arachchi H.M."/>
            <person name="Berlin A."/>
            <person name="Brown A."/>
            <person name="Chapman S.B."/>
            <person name="Chen Z."/>
            <person name="Dunbar C."/>
            <person name="Freedman E."/>
            <person name="Gearin G."/>
            <person name="Gellesch M."/>
            <person name="Goldberg J."/>
            <person name="Griggs A."/>
            <person name="Gujja S."/>
            <person name="Heiman D."/>
            <person name="Howarth C."/>
            <person name="Larson L."/>
            <person name="Lui A."/>
            <person name="MacDonald P.J.P."/>
            <person name="Montmayeur A."/>
            <person name="Murphy C."/>
            <person name="Neiman D."/>
            <person name="Pearson M."/>
            <person name="Priest M."/>
            <person name="Roberts A."/>
            <person name="Saif S."/>
            <person name="Shea T."/>
            <person name="Shenoy N."/>
            <person name="Sisk P."/>
            <person name="Stolte C."/>
            <person name="Sykes S."/>
            <person name="Wortman J."/>
            <person name="Nusbaum C."/>
            <person name="Birren B."/>
        </authorList>
    </citation>
    <scope>NUCLEOTIDE SEQUENCE [LARGE SCALE GENOMIC DNA]</scope>
    <source>
        <strain evidence="6 7">CM5</strain>
    </source>
</reference>
<dbReference type="Gene3D" id="3.30.2130.30">
    <property type="match status" value="1"/>
</dbReference>
<dbReference type="PROSITE" id="PS00092">
    <property type="entry name" value="N6_MTASE"/>
    <property type="match status" value="1"/>
</dbReference>
<name>G9XFH0_9FIRM</name>
<protein>
    <recommendedName>
        <fullName evidence="8">THUMP domain-containing protein</fullName>
    </recommendedName>
</protein>
<dbReference type="Gene3D" id="3.40.50.150">
    <property type="entry name" value="Vaccinia Virus protein VP39"/>
    <property type="match status" value="1"/>
</dbReference>
<dbReference type="PANTHER" id="PTHR47313">
    <property type="entry name" value="RIBOSOMAL RNA LARGE SUBUNIT METHYLTRANSFERASE K/L"/>
    <property type="match status" value="1"/>
</dbReference>
<dbReference type="PANTHER" id="PTHR47313:SF1">
    <property type="entry name" value="RIBOSOMAL RNA LARGE SUBUNIT METHYLTRANSFERASE K_L"/>
    <property type="match status" value="1"/>
</dbReference>
<evidence type="ECO:0000259" key="4">
    <source>
        <dbReference type="Pfam" id="PF02926"/>
    </source>
</evidence>
<dbReference type="GO" id="GO:0003723">
    <property type="term" value="F:RNA binding"/>
    <property type="evidence" value="ECO:0007669"/>
    <property type="project" value="InterPro"/>
</dbReference>
<dbReference type="Proteomes" id="UP000003379">
    <property type="component" value="Unassembled WGS sequence"/>
</dbReference>
<feature type="domain" description="THUMP" evidence="4">
    <location>
        <begin position="67"/>
        <end position="154"/>
    </location>
</feature>
<dbReference type="Pfam" id="PF02926">
    <property type="entry name" value="THUMP"/>
    <property type="match status" value="1"/>
</dbReference>
<dbReference type="GO" id="GO:0008990">
    <property type="term" value="F:rRNA (guanine-N2-)-methyltransferase activity"/>
    <property type="evidence" value="ECO:0007669"/>
    <property type="project" value="TreeGrafter"/>
</dbReference>
<dbReference type="InterPro" id="IPR029063">
    <property type="entry name" value="SAM-dependent_MTases_sf"/>
</dbReference>
<dbReference type="SUPFAM" id="SSF53335">
    <property type="entry name" value="S-adenosyl-L-methionine-dependent methyltransferases"/>
    <property type="match status" value="1"/>
</dbReference>
<dbReference type="GO" id="GO:0070043">
    <property type="term" value="F:rRNA (guanine-N7-)-methyltransferase activity"/>
    <property type="evidence" value="ECO:0007669"/>
    <property type="project" value="TreeGrafter"/>
</dbReference>
<evidence type="ECO:0000256" key="2">
    <source>
        <dbReference type="ARBA" id="ARBA00022679"/>
    </source>
</evidence>
<dbReference type="CDD" id="cd11715">
    <property type="entry name" value="THUMP_AdoMetMT"/>
    <property type="match status" value="1"/>
</dbReference>
<feature type="domain" description="Ribosomal RNA large subunit methyltransferase K/L-like methyltransferase" evidence="3">
    <location>
        <begin position="163"/>
        <end position="365"/>
    </location>
</feature>
<evidence type="ECO:0000313" key="6">
    <source>
        <dbReference type="EMBL" id="EHL16695.1"/>
    </source>
</evidence>
<keyword evidence="2" id="KW-0808">Transferase</keyword>
<evidence type="ECO:0000313" key="7">
    <source>
        <dbReference type="Proteomes" id="UP000003379"/>
    </source>
</evidence>
<gene>
    <name evidence="6" type="ORF">HMPREF9628_00627</name>
</gene>
<dbReference type="InterPro" id="IPR054170">
    <property type="entry name" value="RlmL_1st"/>
</dbReference>
<evidence type="ECO:0000256" key="1">
    <source>
        <dbReference type="ARBA" id="ARBA00022603"/>
    </source>
</evidence>
<dbReference type="STRING" id="796937.HMPREF9630_01043"/>
<evidence type="ECO:0008006" key="8">
    <source>
        <dbReference type="Google" id="ProtNLM"/>
    </source>
</evidence>
<dbReference type="EMBL" id="AFZG01000074">
    <property type="protein sequence ID" value="EHL16695.1"/>
    <property type="molecule type" value="Genomic_DNA"/>
</dbReference>
<dbReference type="AlphaFoldDB" id="G9XFH0"/>
<organism evidence="6 7">
    <name type="scientific">Peptoanaerobacter stomatis</name>
    <dbReference type="NCBI Taxonomy" id="796937"/>
    <lineage>
        <taxon>Bacteria</taxon>
        <taxon>Bacillati</taxon>
        <taxon>Bacillota</taxon>
        <taxon>Clostridia</taxon>
        <taxon>Peptostreptococcales</taxon>
        <taxon>Filifactoraceae</taxon>
        <taxon>Peptoanaerobacter</taxon>
    </lineage>
</organism>
<comment type="caution">
    <text evidence="6">The sequence shown here is derived from an EMBL/GenBank/DDBJ whole genome shotgun (WGS) entry which is preliminary data.</text>
</comment>
<evidence type="ECO:0000259" key="5">
    <source>
        <dbReference type="Pfam" id="PF22020"/>
    </source>
</evidence>
<dbReference type="InterPro" id="IPR000241">
    <property type="entry name" value="RlmKL-like_Mtase"/>
</dbReference>
<evidence type="ECO:0000259" key="3">
    <source>
        <dbReference type="Pfam" id="PF01170"/>
    </source>
</evidence>
<dbReference type="InterPro" id="IPR002052">
    <property type="entry name" value="DNA_methylase_N6_adenine_CS"/>
</dbReference>
<dbReference type="InterPro" id="IPR004114">
    <property type="entry name" value="THUMP_dom"/>
</dbReference>
<sequence length="376" mass="43001">MYNLVAPCLFGLEKTVAYELKKIGAEDIKITDGRVHFKGDDIMIVKSNICLRTAQRVLIQLGQFKASTFEELFQGIKSINYSKYIKKDYKFTIAKAKSVKSKLTSIPTIQSIAKKAMAERLKLLFDTDILPETSNIEIPFNILLQNDIANLYIDTSGASLHKRGYRELTVEAPIRETIAAFMVEATPWNISRPFYDITCGSGTIPIEAALIGLNIQAGINREFLGEKLPFIDKKIWNTMRSHYISQEKDEDFVIKAYDKDKNAIEIAKNNAKIAGVENHINFEVKDVKDLNIQESNGFIISNPPYGVRIGEEKEIEQLYSYMKKLFKTLDNFSYYIITSDEEIGDKIGIPFQKNRKIYNGRIKTHFYQYLAPKKKI</sequence>
<proteinExistence type="predicted"/>
<dbReference type="RefSeq" id="WP_009528807.1">
    <property type="nucleotide sequence ID" value="NZ_JH414598.1"/>
</dbReference>